<protein>
    <submittedName>
        <fullName evidence="1">Uncharacterized protein</fullName>
    </submittedName>
</protein>
<geneLocation type="plasmid" evidence="2">
    <name>phim2</name>
</geneLocation>
<accession>A0A4P6Q8G8</accession>
<sequence>MPLSDVPAPLRWALLSAGPRGVLRRPPGGTWEVTQTHQVRPGDEVHTQDDLVAAGGAALTAELHPARLARGGAR</sequence>
<keyword evidence="1" id="KW-0614">Plasmid</keyword>
<name>A0A4P6Q8G8_9ACTN</name>
<reference evidence="1 2" key="1">
    <citation type="submission" date="2019-02" db="EMBL/GenBank/DDBJ databases">
        <authorList>
            <person name="Khodamoradi S."/>
            <person name="Hahnke R.L."/>
            <person name="Kaempfer P."/>
            <person name="Schumann P."/>
            <person name="Rohde M."/>
            <person name="Steinert M."/>
            <person name="Luzhetskyy A."/>
            <person name="Wink J."/>
            <person name="Ruckert C."/>
        </authorList>
    </citation>
    <scope>NUCLEOTIDE SEQUENCE [LARGE SCALE GENOMIC DNA]</scope>
    <source>
        <strain evidence="1 2">M2</strain>
        <plasmid evidence="2">phim2</plasmid>
    </source>
</reference>
<dbReference type="EMBL" id="CP036456">
    <property type="protein sequence ID" value="QBI56750.1"/>
    <property type="molecule type" value="Genomic_DNA"/>
</dbReference>
<keyword evidence="2" id="KW-1185">Reference proteome</keyword>
<dbReference type="RefSeq" id="WP_131102923.1">
    <property type="nucleotide sequence ID" value="NZ_CP036456.1"/>
</dbReference>
<dbReference type="KEGG" id="strr:EKD16_25045"/>
<proteinExistence type="predicted"/>
<dbReference type="GeneID" id="39493879"/>
<evidence type="ECO:0000313" key="2">
    <source>
        <dbReference type="Proteomes" id="UP000292235"/>
    </source>
</evidence>
<organism evidence="1 2">
    <name type="scientific">Streptomonospora litoralis</name>
    <dbReference type="NCBI Taxonomy" id="2498135"/>
    <lineage>
        <taxon>Bacteria</taxon>
        <taxon>Bacillati</taxon>
        <taxon>Actinomycetota</taxon>
        <taxon>Actinomycetes</taxon>
        <taxon>Streptosporangiales</taxon>
        <taxon>Nocardiopsidaceae</taxon>
        <taxon>Streptomonospora</taxon>
    </lineage>
</organism>
<evidence type="ECO:0000313" key="1">
    <source>
        <dbReference type="EMBL" id="QBI56750.1"/>
    </source>
</evidence>
<dbReference type="AlphaFoldDB" id="A0A4P6Q8G8"/>
<gene>
    <name evidence="1" type="ORF">EKD16_25045</name>
</gene>
<dbReference type="Proteomes" id="UP000292235">
    <property type="component" value="Plasmid phiM2"/>
</dbReference>